<comment type="caution">
    <text evidence="1">The sequence shown here is derived from an EMBL/GenBank/DDBJ whole genome shotgun (WGS) entry which is preliminary data.</text>
</comment>
<dbReference type="Gene3D" id="3.40.50.150">
    <property type="entry name" value="Vaccinia Virus protein VP39"/>
    <property type="match status" value="1"/>
</dbReference>
<reference evidence="1" key="1">
    <citation type="journal article" date="2023" name="Mol. Phylogenet. Evol.">
        <title>Genome-scale phylogeny and comparative genomics of the fungal order Sordariales.</title>
        <authorList>
            <person name="Hensen N."/>
            <person name="Bonometti L."/>
            <person name="Westerberg I."/>
            <person name="Brannstrom I.O."/>
            <person name="Guillou S."/>
            <person name="Cros-Aarteil S."/>
            <person name="Calhoun S."/>
            <person name="Haridas S."/>
            <person name="Kuo A."/>
            <person name="Mondo S."/>
            <person name="Pangilinan J."/>
            <person name="Riley R."/>
            <person name="LaButti K."/>
            <person name="Andreopoulos B."/>
            <person name="Lipzen A."/>
            <person name="Chen C."/>
            <person name="Yan M."/>
            <person name="Daum C."/>
            <person name="Ng V."/>
            <person name="Clum A."/>
            <person name="Steindorff A."/>
            <person name="Ohm R.A."/>
            <person name="Martin F."/>
            <person name="Silar P."/>
            <person name="Natvig D.O."/>
            <person name="Lalanne C."/>
            <person name="Gautier V."/>
            <person name="Ament-Velasquez S.L."/>
            <person name="Kruys A."/>
            <person name="Hutchinson M.I."/>
            <person name="Powell A.J."/>
            <person name="Barry K."/>
            <person name="Miller A.N."/>
            <person name="Grigoriev I.V."/>
            <person name="Debuchy R."/>
            <person name="Gladieux P."/>
            <person name="Hiltunen Thoren M."/>
            <person name="Johannesson H."/>
        </authorList>
    </citation>
    <scope>NUCLEOTIDE SEQUENCE</scope>
    <source>
        <strain evidence="1">CBS 333.67</strain>
    </source>
</reference>
<dbReference type="Proteomes" id="UP001273166">
    <property type="component" value="Unassembled WGS sequence"/>
</dbReference>
<organism evidence="1 2">
    <name type="scientific">Chaetomium strumarium</name>
    <dbReference type="NCBI Taxonomy" id="1170767"/>
    <lineage>
        <taxon>Eukaryota</taxon>
        <taxon>Fungi</taxon>
        <taxon>Dikarya</taxon>
        <taxon>Ascomycota</taxon>
        <taxon>Pezizomycotina</taxon>
        <taxon>Sordariomycetes</taxon>
        <taxon>Sordariomycetidae</taxon>
        <taxon>Sordariales</taxon>
        <taxon>Chaetomiaceae</taxon>
        <taxon>Chaetomium</taxon>
    </lineage>
</organism>
<evidence type="ECO:0000313" key="1">
    <source>
        <dbReference type="EMBL" id="KAK3302828.1"/>
    </source>
</evidence>
<dbReference type="RefSeq" id="XP_062718608.1">
    <property type="nucleotide sequence ID" value="XM_062870499.1"/>
</dbReference>
<sequence>MADNETSAIEHFNTAAVHYEKYTGGCTRQLVRLLLDLPELADAGAPESVTEGTVPGIHVVDPAVNMVNIARGKLDAFNGEHRYKISSNVMPGERLNFDENTFTHSITNLGILFFSDGLAGAKKIHRTLRPGCVAAVTSWSDLGYFEPIIKLEIRPGESPHQLPISPDWLSPASLESILGQCGFRDVKVSAMKVHFAAATLEELVDLLADAFQVIWKDWLDDEKARFRGVVHEKTSRIAEEYTMVDGEKGQFWPAYEHR</sequence>
<reference evidence="1" key="2">
    <citation type="submission" date="2023-06" db="EMBL/GenBank/DDBJ databases">
        <authorList>
            <consortium name="Lawrence Berkeley National Laboratory"/>
            <person name="Mondo S.J."/>
            <person name="Hensen N."/>
            <person name="Bonometti L."/>
            <person name="Westerberg I."/>
            <person name="Brannstrom I.O."/>
            <person name="Guillou S."/>
            <person name="Cros-Aarteil S."/>
            <person name="Calhoun S."/>
            <person name="Haridas S."/>
            <person name="Kuo A."/>
            <person name="Pangilinan J."/>
            <person name="Riley R."/>
            <person name="Labutti K."/>
            <person name="Andreopoulos B."/>
            <person name="Lipzen A."/>
            <person name="Chen C."/>
            <person name="Yanf M."/>
            <person name="Daum C."/>
            <person name="Ng V."/>
            <person name="Clum A."/>
            <person name="Steindorff A."/>
            <person name="Ohm R."/>
            <person name="Martin F."/>
            <person name="Silar P."/>
            <person name="Natvig D."/>
            <person name="Lalanne C."/>
            <person name="Gautier V."/>
            <person name="Ament-Velasquez S.L."/>
            <person name="Kruys A."/>
            <person name="Hutchinson M.I."/>
            <person name="Powell A.J."/>
            <person name="Barry K."/>
            <person name="Miller A.N."/>
            <person name="Grigoriev I.V."/>
            <person name="Debuchy R."/>
            <person name="Gladieux P."/>
            <person name="Thoren M.H."/>
            <person name="Johannesson H."/>
        </authorList>
    </citation>
    <scope>NUCLEOTIDE SEQUENCE</scope>
    <source>
        <strain evidence="1">CBS 333.67</strain>
    </source>
</reference>
<gene>
    <name evidence="1" type="ORF">B0T15DRAFT_559201</name>
</gene>
<dbReference type="AlphaFoldDB" id="A0AAJ0GMQ8"/>
<dbReference type="GeneID" id="87889328"/>
<proteinExistence type="predicted"/>
<keyword evidence="2" id="KW-1185">Reference proteome</keyword>
<evidence type="ECO:0008006" key="3">
    <source>
        <dbReference type="Google" id="ProtNLM"/>
    </source>
</evidence>
<dbReference type="SUPFAM" id="SSF53335">
    <property type="entry name" value="S-adenosyl-L-methionine-dependent methyltransferases"/>
    <property type="match status" value="1"/>
</dbReference>
<dbReference type="EMBL" id="JAUDZG010000006">
    <property type="protein sequence ID" value="KAK3302828.1"/>
    <property type="molecule type" value="Genomic_DNA"/>
</dbReference>
<accession>A0AAJ0GMQ8</accession>
<evidence type="ECO:0000313" key="2">
    <source>
        <dbReference type="Proteomes" id="UP001273166"/>
    </source>
</evidence>
<dbReference type="InterPro" id="IPR029063">
    <property type="entry name" value="SAM-dependent_MTases_sf"/>
</dbReference>
<protein>
    <recommendedName>
        <fullName evidence="3">Methyltransferase type 11 domain-containing protein</fullName>
    </recommendedName>
</protein>
<name>A0AAJ0GMQ8_9PEZI</name>